<evidence type="ECO:0000256" key="14">
    <source>
        <dbReference type="ARBA" id="ARBA00042949"/>
    </source>
</evidence>
<reference evidence="18" key="2">
    <citation type="submission" date="2020-05" db="UniProtKB">
        <authorList>
            <consortium name="EnsemblMetazoa"/>
        </authorList>
    </citation>
    <scope>IDENTIFICATION</scope>
    <source>
        <strain evidence="18">IAEA</strain>
    </source>
</reference>
<dbReference type="Gene3D" id="3.30.540.10">
    <property type="entry name" value="Fructose-1,6-Bisphosphatase, subunit A, domain 1"/>
    <property type="match status" value="1"/>
</dbReference>
<dbReference type="InterPro" id="IPR050725">
    <property type="entry name" value="CysQ/Inositol_MonoPase"/>
</dbReference>
<dbReference type="GO" id="GO:0008254">
    <property type="term" value="F:3'-nucleotidase activity"/>
    <property type="evidence" value="ECO:0007669"/>
    <property type="project" value="TreeGrafter"/>
</dbReference>
<accession>A0A1A9WVA1</accession>
<keyword evidence="8 16" id="KW-0479">Metal-binding</keyword>
<evidence type="ECO:0000256" key="8">
    <source>
        <dbReference type="ARBA" id="ARBA00022723"/>
    </source>
</evidence>
<dbReference type="GO" id="GO:0052834">
    <property type="term" value="F:inositol monophosphate phosphatase activity"/>
    <property type="evidence" value="ECO:0007669"/>
    <property type="project" value="UniProtKB-EC"/>
</dbReference>
<evidence type="ECO:0000256" key="11">
    <source>
        <dbReference type="ARBA" id="ARBA00022989"/>
    </source>
</evidence>
<dbReference type="Proteomes" id="UP000091820">
    <property type="component" value="Unassembled WGS sequence"/>
</dbReference>
<evidence type="ECO:0000256" key="3">
    <source>
        <dbReference type="ARBA" id="ARBA00004167"/>
    </source>
</evidence>
<evidence type="ECO:0000256" key="10">
    <source>
        <dbReference type="ARBA" id="ARBA00022842"/>
    </source>
</evidence>
<dbReference type="PROSITE" id="PS00630">
    <property type="entry name" value="IMP_2"/>
    <property type="match status" value="1"/>
</dbReference>
<comment type="pathway">
    <text evidence="4">Polyol metabolism; myo-inositol biosynthesis; myo-inositol from D-glucose 6-phosphate: step 2/2.</text>
</comment>
<feature type="binding site" evidence="16">
    <location>
        <position position="120"/>
    </location>
    <ligand>
        <name>Mg(2+)</name>
        <dbReference type="ChEBI" id="CHEBI:18420"/>
        <label>1</label>
        <note>catalytic</note>
    </ligand>
</feature>
<dbReference type="Gene3D" id="3.40.190.80">
    <property type="match status" value="1"/>
</dbReference>
<organism evidence="18 19">
    <name type="scientific">Glossina brevipalpis</name>
    <dbReference type="NCBI Taxonomy" id="37001"/>
    <lineage>
        <taxon>Eukaryota</taxon>
        <taxon>Metazoa</taxon>
        <taxon>Ecdysozoa</taxon>
        <taxon>Arthropoda</taxon>
        <taxon>Hexapoda</taxon>
        <taxon>Insecta</taxon>
        <taxon>Pterygota</taxon>
        <taxon>Neoptera</taxon>
        <taxon>Endopterygota</taxon>
        <taxon>Diptera</taxon>
        <taxon>Brachycera</taxon>
        <taxon>Muscomorpha</taxon>
        <taxon>Hippoboscoidea</taxon>
        <taxon>Glossinidae</taxon>
        <taxon>Glossina</taxon>
    </lineage>
</organism>
<name>A0A1A9WVA1_9MUSC</name>
<keyword evidence="7 17" id="KW-0812">Transmembrane</keyword>
<dbReference type="VEuPathDB" id="VectorBase:GBRI033756"/>
<keyword evidence="11 17" id="KW-1133">Transmembrane helix</keyword>
<evidence type="ECO:0000313" key="18">
    <source>
        <dbReference type="EnsemblMetazoa" id="GBRI033756-PA"/>
    </source>
</evidence>
<dbReference type="FunFam" id="3.40.190.80:FF:000007">
    <property type="entry name" value="Blast:Putative inositol monophosphatase 3"/>
    <property type="match status" value="1"/>
</dbReference>
<dbReference type="GO" id="GO:0046872">
    <property type="term" value="F:metal ion binding"/>
    <property type="evidence" value="ECO:0007669"/>
    <property type="project" value="UniProtKB-KW"/>
</dbReference>
<evidence type="ECO:0000256" key="9">
    <source>
        <dbReference type="ARBA" id="ARBA00022801"/>
    </source>
</evidence>
<comment type="subcellular location">
    <subcellularLocation>
        <location evidence="3">Membrane</location>
        <topology evidence="3">Single-pass membrane protein</topology>
    </subcellularLocation>
</comment>
<feature type="binding site" evidence="16">
    <location>
        <position position="162"/>
    </location>
    <ligand>
        <name>Mg(2+)</name>
        <dbReference type="ChEBI" id="CHEBI:18420"/>
        <label>1</label>
        <note>catalytic</note>
    </ligand>
</feature>
<keyword evidence="12 17" id="KW-0472">Membrane</keyword>
<dbReference type="InterPro" id="IPR020550">
    <property type="entry name" value="Inositol_monophosphatase_CS"/>
</dbReference>
<evidence type="ECO:0000256" key="1">
    <source>
        <dbReference type="ARBA" id="ARBA00001033"/>
    </source>
</evidence>
<dbReference type="Pfam" id="PF00459">
    <property type="entry name" value="Inositol_P"/>
    <property type="match status" value="1"/>
</dbReference>
<comment type="catalytic activity">
    <reaction evidence="1">
        <text>a myo-inositol phosphate + H2O = myo-inositol + phosphate</text>
        <dbReference type="Rhea" id="RHEA:24056"/>
        <dbReference type="ChEBI" id="CHEBI:15377"/>
        <dbReference type="ChEBI" id="CHEBI:17268"/>
        <dbReference type="ChEBI" id="CHEBI:43474"/>
        <dbReference type="ChEBI" id="CHEBI:84139"/>
        <dbReference type="EC" id="3.1.3.25"/>
    </reaction>
</comment>
<evidence type="ECO:0000256" key="17">
    <source>
        <dbReference type="SAM" id="Phobius"/>
    </source>
</evidence>
<dbReference type="GO" id="GO:0005794">
    <property type="term" value="C:Golgi apparatus"/>
    <property type="evidence" value="ECO:0007669"/>
    <property type="project" value="UniProtKB-ARBA"/>
</dbReference>
<dbReference type="SUPFAM" id="SSF56655">
    <property type="entry name" value="Carbohydrate phosphatase"/>
    <property type="match status" value="1"/>
</dbReference>
<sequence length="349" mass="38555">MKMNGRIIKINRIPVSIIVIIVTCILIYLYGSGEKSAAYNIFTNQNKVNMRKLLIGAIHAAQRGGLEIVEVAQSQDLKERSKGKTDEGANDPYTVADSRSHCVMKQGLLRIFPRIVVISEEDKEICTESSTFDLDPTVLHETAKVTDELVSVHDITIWIDPLDATQEFTEKLYQYVTTMVCVAVKGNPVIGVIHNPFSGQTAWAWLGHSMSEYLETIRLSAATAKQPVITVSRSHAGNAKDLIYAVFGEHSNILTAAGAGYKVLQVIGNNATAYLHSTKIKKWDICAGDAILRTFGGRMTTLDNEVINYGRNESAINARGLLATVSNHEQYIDKIIAYRQATNVKSNQR</sequence>
<evidence type="ECO:0000256" key="15">
    <source>
        <dbReference type="ARBA" id="ARBA00074068"/>
    </source>
</evidence>
<keyword evidence="10 16" id="KW-0460">Magnesium</keyword>
<evidence type="ECO:0000256" key="12">
    <source>
        <dbReference type="ARBA" id="ARBA00023136"/>
    </source>
</evidence>
<evidence type="ECO:0000256" key="16">
    <source>
        <dbReference type="PIRSR" id="PIRSR600760-2"/>
    </source>
</evidence>
<evidence type="ECO:0000256" key="6">
    <source>
        <dbReference type="ARBA" id="ARBA00013106"/>
    </source>
</evidence>
<proteinExistence type="inferred from homology"/>
<dbReference type="GO" id="GO:0046854">
    <property type="term" value="P:phosphatidylinositol phosphate biosynthetic process"/>
    <property type="evidence" value="ECO:0007669"/>
    <property type="project" value="InterPro"/>
</dbReference>
<evidence type="ECO:0000256" key="2">
    <source>
        <dbReference type="ARBA" id="ARBA00001946"/>
    </source>
</evidence>
<reference evidence="19" key="1">
    <citation type="submission" date="2014-03" db="EMBL/GenBank/DDBJ databases">
        <authorList>
            <person name="Aksoy S."/>
            <person name="Warren W."/>
            <person name="Wilson R.K."/>
        </authorList>
    </citation>
    <scope>NUCLEOTIDE SEQUENCE [LARGE SCALE GENOMIC DNA]</scope>
    <source>
        <strain evidence="19">IAEA</strain>
    </source>
</reference>
<evidence type="ECO:0000256" key="7">
    <source>
        <dbReference type="ARBA" id="ARBA00022692"/>
    </source>
</evidence>
<dbReference type="STRING" id="37001.A0A1A9WVA1"/>
<evidence type="ECO:0000256" key="4">
    <source>
        <dbReference type="ARBA" id="ARBA00005152"/>
    </source>
</evidence>
<dbReference type="EC" id="3.1.3.25" evidence="6"/>
<feature type="binding site" evidence="16">
    <location>
        <position position="160"/>
    </location>
    <ligand>
        <name>Mg(2+)</name>
        <dbReference type="ChEBI" id="CHEBI:18420"/>
        <label>1</label>
        <note>catalytic</note>
    </ligand>
</feature>
<evidence type="ECO:0000256" key="5">
    <source>
        <dbReference type="ARBA" id="ARBA00009759"/>
    </source>
</evidence>
<dbReference type="EnsemblMetazoa" id="GBRI033756-RA">
    <property type="protein sequence ID" value="GBRI033756-PA"/>
    <property type="gene ID" value="GBRI033756"/>
</dbReference>
<dbReference type="FunFam" id="3.30.540.10:FF:000012">
    <property type="entry name" value="Blast:Putative inositol monophosphatase 3"/>
    <property type="match status" value="1"/>
</dbReference>
<feature type="binding site" evidence="16">
    <location>
        <position position="284"/>
    </location>
    <ligand>
        <name>Mg(2+)</name>
        <dbReference type="ChEBI" id="CHEBI:18420"/>
        <label>1</label>
        <note>catalytic</note>
    </ligand>
</feature>
<protein>
    <recommendedName>
        <fullName evidence="15">Putative inositol monophosphatase 3</fullName>
        <ecNumber evidence="6">3.1.3.25</ecNumber>
    </recommendedName>
    <alternativeName>
        <fullName evidence="14">Inositol-1(or 4)-monophosphatase 3</fullName>
    </alternativeName>
    <alternativeName>
        <fullName evidence="13">Myo-inositol monophosphatase A3</fullName>
    </alternativeName>
</protein>
<dbReference type="PANTHER" id="PTHR43028:SF4">
    <property type="entry name" value="INOSITOL MONOPHOSPHATASE 3"/>
    <property type="match status" value="1"/>
</dbReference>
<feature type="transmembrane region" description="Helical" evidence="17">
    <location>
        <begin position="12"/>
        <end position="31"/>
    </location>
</feature>
<comment type="similarity">
    <text evidence="5">Belongs to the inositol monophosphatase superfamily.</text>
</comment>
<keyword evidence="9" id="KW-0378">Hydrolase</keyword>
<evidence type="ECO:0000256" key="13">
    <source>
        <dbReference type="ARBA" id="ARBA00042119"/>
    </source>
</evidence>
<dbReference type="InterPro" id="IPR000760">
    <property type="entry name" value="Inositol_monophosphatase-like"/>
</dbReference>
<dbReference type="CDD" id="cd01640">
    <property type="entry name" value="IPPase"/>
    <property type="match status" value="1"/>
</dbReference>
<dbReference type="PANTHER" id="PTHR43028">
    <property type="entry name" value="3'(2'),5'-BISPHOSPHATE NUCLEOTIDASE 1"/>
    <property type="match status" value="1"/>
</dbReference>
<evidence type="ECO:0000313" key="19">
    <source>
        <dbReference type="Proteomes" id="UP000091820"/>
    </source>
</evidence>
<keyword evidence="19" id="KW-1185">Reference proteome</keyword>
<dbReference type="GO" id="GO:0016020">
    <property type="term" value="C:membrane"/>
    <property type="evidence" value="ECO:0007669"/>
    <property type="project" value="UniProtKB-SubCell"/>
</dbReference>
<feature type="binding site" evidence="16">
    <location>
        <position position="163"/>
    </location>
    <ligand>
        <name>Mg(2+)</name>
        <dbReference type="ChEBI" id="CHEBI:18420"/>
        <label>1</label>
        <note>catalytic</note>
    </ligand>
</feature>
<comment type="cofactor">
    <cofactor evidence="2 16">
        <name>Mg(2+)</name>
        <dbReference type="ChEBI" id="CHEBI:18420"/>
    </cofactor>
</comment>
<dbReference type="AlphaFoldDB" id="A0A1A9WVA1"/>